<dbReference type="Gene3D" id="6.10.110.10">
    <property type="match status" value="1"/>
</dbReference>
<dbReference type="InterPro" id="IPR038213">
    <property type="entry name" value="IFI6/IFI27-like_sf"/>
</dbReference>
<evidence type="ECO:0000256" key="3">
    <source>
        <dbReference type="ARBA" id="ARBA00022692"/>
    </source>
</evidence>
<comment type="similarity">
    <text evidence="2">Belongs to the IFI6/IFI27 family.</text>
</comment>
<keyword evidence="3" id="KW-0812">Transmembrane</keyword>
<evidence type="ECO:0000256" key="2">
    <source>
        <dbReference type="ARBA" id="ARBA00007262"/>
    </source>
</evidence>
<dbReference type="Pfam" id="PF06140">
    <property type="entry name" value="Ifi-6-16"/>
    <property type="match status" value="1"/>
</dbReference>
<keyword evidence="4" id="KW-1133">Transmembrane helix</keyword>
<evidence type="ECO:0000313" key="7">
    <source>
        <dbReference type="Proteomes" id="UP001358614"/>
    </source>
</evidence>
<accession>A0AAX4KKW9</accession>
<dbReference type="GO" id="GO:0016020">
    <property type="term" value="C:membrane"/>
    <property type="evidence" value="ECO:0007669"/>
    <property type="project" value="UniProtKB-SubCell"/>
</dbReference>
<dbReference type="KEGG" id="ker:91103564"/>
<gene>
    <name evidence="6" type="ORF">V865_004763</name>
</gene>
<dbReference type="Proteomes" id="UP001358614">
    <property type="component" value="Chromosome 1"/>
</dbReference>
<keyword evidence="7" id="KW-1185">Reference proteome</keyword>
<comment type="subcellular location">
    <subcellularLocation>
        <location evidence="1">Membrane</location>
        <topology evidence="1">Multi-pass membrane protein</topology>
    </subcellularLocation>
</comment>
<evidence type="ECO:0000313" key="6">
    <source>
        <dbReference type="EMBL" id="WWD06669.1"/>
    </source>
</evidence>
<dbReference type="GeneID" id="91103564"/>
<name>A0AAX4KKW9_9TREE</name>
<sequence length="181" mass="18054">MSDRKEPYKTILSTLPTLPTATIIAASSVAAATTAIPVIHSGTSNIIDKTNSVEWAINAEKVKEMVQEGGKAGFQYAKDHPYQSAAGVGTIAIVACPGLVVGPALNMVGFGAGGVQAGSVAAATHSAIGNVASGSLFSICQSAAMGGTGGATINTAVQGTVCMAAGGSHMAKKYWRGTSKL</sequence>
<dbReference type="InterPro" id="IPR009311">
    <property type="entry name" value="IFI6/IFI27-like"/>
</dbReference>
<dbReference type="RefSeq" id="XP_066084636.1">
    <property type="nucleotide sequence ID" value="XM_066228539.1"/>
</dbReference>
<proteinExistence type="inferred from homology"/>
<evidence type="ECO:0000256" key="1">
    <source>
        <dbReference type="ARBA" id="ARBA00004141"/>
    </source>
</evidence>
<protein>
    <submittedName>
        <fullName evidence="6">Uncharacterized protein</fullName>
    </submittedName>
</protein>
<keyword evidence="5" id="KW-0472">Membrane</keyword>
<reference evidence="6 7" key="1">
    <citation type="submission" date="2024-01" db="EMBL/GenBank/DDBJ databases">
        <title>Comparative genomics of Cryptococcus and Kwoniella reveals pathogenesis evolution and contrasting modes of karyotype evolution via chromosome fusion or intercentromeric recombination.</title>
        <authorList>
            <person name="Coelho M.A."/>
            <person name="David-Palma M."/>
            <person name="Shea T."/>
            <person name="Bowers K."/>
            <person name="McGinley-Smith S."/>
            <person name="Mohammad A.W."/>
            <person name="Gnirke A."/>
            <person name="Yurkov A.M."/>
            <person name="Nowrousian M."/>
            <person name="Sun S."/>
            <person name="Cuomo C.A."/>
            <person name="Heitman J."/>
        </authorList>
    </citation>
    <scope>NUCLEOTIDE SEQUENCE [LARGE SCALE GENOMIC DNA]</scope>
    <source>
        <strain evidence="6 7">PYCC6329</strain>
    </source>
</reference>
<organism evidence="6 7">
    <name type="scientific">Kwoniella europaea PYCC6329</name>
    <dbReference type="NCBI Taxonomy" id="1423913"/>
    <lineage>
        <taxon>Eukaryota</taxon>
        <taxon>Fungi</taxon>
        <taxon>Dikarya</taxon>
        <taxon>Basidiomycota</taxon>
        <taxon>Agaricomycotina</taxon>
        <taxon>Tremellomycetes</taxon>
        <taxon>Tremellales</taxon>
        <taxon>Cryptococcaceae</taxon>
        <taxon>Kwoniella</taxon>
    </lineage>
</organism>
<evidence type="ECO:0000256" key="5">
    <source>
        <dbReference type="ARBA" id="ARBA00023136"/>
    </source>
</evidence>
<evidence type="ECO:0000256" key="4">
    <source>
        <dbReference type="ARBA" id="ARBA00022989"/>
    </source>
</evidence>
<dbReference type="AlphaFoldDB" id="A0AAX4KKW9"/>
<dbReference type="EMBL" id="CP144089">
    <property type="protein sequence ID" value="WWD06669.1"/>
    <property type="molecule type" value="Genomic_DNA"/>
</dbReference>